<name>A0AAN7H033_9PEZI</name>
<keyword evidence="2" id="KW-1185">Reference proteome</keyword>
<protein>
    <submittedName>
        <fullName evidence="1">Uncharacterized protein</fullName>
    </submittedName>
</protein>
<reference evidence="1" key="1">
    <citation type="journal article" date="2023" name="Mol. Phylogenet. Evol.">
        <title>Genome-scale phylogeny and comparative genomics of the fungal order Sordariales.</title>
        <authorList>
            <person name="Hensen N."/>
            <person name="Bonometti L."/>
            <person name="Westerberg I."/>
            <person name="Brannstrom I.O."/>
            <person name="Guillou S."/>
            <person name="Cros-Aarteil S."/>
            <person name="Calhoun S."/>
            <person name="Haridas S."/>
            <person name="Kuo A."/>
            <person name="Mondo S."/>
            <person name="Pangilinan J."/>
            <person name="Riley R."/>
            <person name="LaButti K."/>
            <person name="Andreopoulos B."/>
            <person name="Lipzen A."/>
            <person name="Chen C."/>
            <person name="Yan M."/>
            <person name="Daum C."/>
            <person name="Ng V."/>
            <person name="Clum A."/>
            <person name="Steindorff A."/>
            <person name="Ohm R.A."/>
            <person name="Martin F."/>
            <person name="Silar P."/>
            <person name="Natvig D.O."/>
            <person name="Lalanne C."/>
            <person name="Gautier V."/>
            <person name="Ament-Velasquez S.L."/>
            <person name="Kruys A."/>
            <person name="Hutchinson M.I."/>
            <person name="Powell A.J."/>
            <person name="Barry K."/>
            <person name="Miller A.N."/>
            <person name="Grigoriev I.V."/>
            <person name="Debuchy R."/>
            <person name="Gladieux P."/>
            <person name="Hiltunen Thoren M."/>
            <person name="Johannesson H."/>
        </authorList>
    </citation>
    <scope>NUCLEOTIDE SEQUENCE</scope>
    <source>
        <strain evidence="1">CBS 990.96</strain>
    </source>
</reference>
<gene>
    <name evidence="1" type="ORF">QBC38DRAFT_248816</name>
</gene>
<comment type="caution">
    <text evidence="1">The sequence shown here is derived from an EMBL/GenBank/DDBJ whole genome shotgun (WGS) entry which is preliminary data.</text>
</comment>
<sequence>MLPSPFRIELQLACTRVFHLISLACCQLEPRIFNYLLISFLYPCSGNTPNAGQKGAAGAWNRESDETFLKEKKRKKRHHVWEPYRFSILNIYHVKKIAFPR</sequence>
<evidence type="ECO:0000313" key="2">
    <source>
        <dbReference type="Proteomes" id="UP001301958"/>
    </source>
</evidence>
<dbReference type="EMBL" id="MU865356">
    <property type="protein sequence ID" value="KAK4225935.1"/>
    <property type="molecule type" value="Genomic_DNA"/>
</dbReference>
<dbReference type="Proteomes" id="UP001301958">
    <property type="component" value="Unassembled WGS sequence"/>
</dbReference>
<evidence type="ECO:0000313" key="1">
    <source>
        <dbReference type="EMBL" id="KAK4225935.1"/>
    </source>
</evidence>
<dbReference type="AlphaFoldDB" id="A0AAN7H033"/>
<proteinExistence type="predicted"/>
<accession>A0AAN7H033</accession>
<organism evidence="1 2">
    <name type="scientific">Podospora fimiseda</name>
    <dbReference type="NCBI Taxonomy" id="252190"/>
    <lineage>
        <taxon>Eukaryota</taxon>
        <taxon>Fungi</taxon>
        <taxon>Dikarya</taxon>
        <taxon>Ascomycota</taxon>
        <taxon>Pezizomycotina</taxon>
        <taxon>Sordariomycetes</taxon>
        <taxon>Sordariomycetidae</taxon>
        <taxon>Sordariales</taxon>
        <taxon>Podosporaceae</taxon>
        <taxon>Podospora</taxon>
    </lineage>
</organism>
<reference evidence="1" key="2">
    <citation type="submission" date="2023-05" db="EMBL/GenBank/DDBJ databases">
        <authorList>
            <consortium name="Lawrence Berkeley National Laboratory"/>
            <person name="Steindorff A."/>
            <person name="Hensen N."/>
            <person name="Bonometti L."/>
            <person name="Westerberg I."/>
            <person name="Brannstrom I.O."/>
            <person name="Guillou S."/>
            <person name="Cros-Aarteil S."/>
            <person name="Calhoun S."/>
            <person name="Haridas S."/>
            <person name="Kuo A."/>
            <person name="Mondo S."/>
            <person name="Pangilinan J."/>
            <person name="Riley R."/>
            <person name="Labutti K."/>
            <person name="Andreopoulos B."/>
            <person name="Lipzen A."/>
            <person name="Chen C."/>
            <person name="Yanf M."/>
            <person name="Daum C."/>
            <person name="Ng V."/>
            <person name="Clum A."/>
            <person name="Ohm R."/>
            <person name="Martin F."/>
            <person name="Silar P."/>
            <person name="Natvig D."/>
            <person name="Lalanne C."/>
            <person name="Gautier V."/>
            <person name="Ament-Velasquez S.L."/>
            <person name="Kruys A."/>
            <person name="Hutchinson M.I."/>
            <person name="Powell A.J."/>
            <person name="Barry K."/>
            <person name="Miller A.N."/>
            <person name="Grigoriev I.V."/>
            <person name="Debuchy R."/>
            <person name="Gladieux P."/>
            <person name="Thoren M.H."/>
            <person name="Johannesson H."/>
        </authorList>
    </citation>
    <scope>NUCLEOTIDE SEQUENCE</scope>
    <source>
        <strain evidence="1">CBS 990.96</strain>
    </source>
</reference>